<feature type="signal peptide" evidence="1">
    <location>
        <begin position="1"/>
        <end position="26"/>
    </location>
</feature>
<keyword evidence="7" id="KW-1185">Reference proteome</keyword>
<dbReference type="InterPro" id="IPR008902">
    <property type="entry name" value="Rhamnosid_concanavalin"/>
</dbReference>
<feature type="domain" description="Alpha-L-rhamnosidase six-hairpin glycosidase" evidence="4">
    <location>
        <begin position="393"/>
        <end position="641"/>
    </location>
</feature>
<dbReference type="Pfam" id="PF17390">
    <property type="entry name" value="Bac_rhamnosid_C"/>
    <property type="match status" value="1"/>
</dbReference>
<dbReference type="KEGG" id="als:DJ013_08750"/>
<evidence type="ECO:0000256" key="1">
    <source>
        <dbReference type="SAM" id="SignalP"/>
    </source>
</evidence>
<dbReference type="Pfam" id="PF05592">
    <property type="entry name" value="Bac_rhamnosid"/>
    <property type="match status" value="1"/>
</dbReference>
<protein>
    <submittedName>
        <fullName evidence="6">Uncharacterized protein</fullName>
    </submittedName>
</protein>
<feature type="domain" description="Bacterial alpha-L-rhamnosidase N-terminal" evidence="3">
    <location>
        <begin position="68"/>
        <end position="224"/>
    </location>
</feature>
<dbReference type="RefSeq" id="WP_111371389.1">
    <property type="nucleotide sequence ID" value="NZ_CP029480.1"/>
</dbReference>
<dbReference type="InterPro" id="IPR035398">
    <property type="entry name" value="Bac_rhamnosid_C"/>
</dbReference>
<dbReference type="PANTHER" id="PTHR34987">
    <property type="entry name" value="C, PUTATIVE (AFU_ORTHOLOGUE AFUA_3G02880)-RELATED"/>
    <property type="match status" value="1"/>
</dbReference>
<dbReference type="InterPro" id="IPR008979">
    <property type="entry name" value="Galactose-bd-like_sf"/>
</dbReference>
<dbReference type="OrthoDB" id="9815108at2"/>
<dbReference type="Pfam" id="PF08531">
    <property type="entry name" value="Bac_rhamnosid_N"/>
    <property type="match status" value="1"/>
</dbReference>
<dbReference type="Gene3D" id="2.60.120.260">
    <property type="entry name" value="Galactose-binding domain-like"/>
    <property type="match status" value="2"/>
</dbReference>
<dbReference type="InterPro" id="IPR035396">
    <property type="entry name" value="Bac_rhamnosid6H"/>
</dbReference>
<accession>A0A2Z4GAV3</accession>
<dbReference type="InterPro" id="IPR013737">
    <property type="entry name" value="Bac_rhamnosid_N"/>
</dbReference>
<keyword evidence="1" id="KW-0732">Signal</keyword>
<reference evidence="6 7" key="1">
    <citation type="submission" date="2018-05" db="EMBL/GenBank/DDBJ databases">
        <title>Complete genome sequence of Arcticibacterium luteifluviistationis SM1504T, a cytophagaceae bacterium isolated from Arctic surface seawater.</title>
        <authorList>
            <person name="Li Y."/>
            <person name="Qin Q.-L."/>
        </authorList>
    </citation>
    <scope>NUCLEOTIDE SEQUENCE [LARGE SCALE GENOMIC DNA]</scope>
    <source>
        <strain evidence="6 7">SM1504</strain>
    </source>
</reference>
<dbReference type="Proteomes" id="UP000249873">
    <property type="component" value="Chromosome"/>
</dbReference>
<evidence type="ECO:0000313" key="6">
    <source>
        <dbReference type="EMBL" id="AWV98251.1"/>
    </source>
</evidence>
<evidence type="ECO:0000259" key="5">
    <source>
        <dbReference type="Pfam" id="PF17390"/>
    </source>
</evidence>
<dbReference type="SUPFAM" id="SSF48208">
    <property type="entry name" value="Six-hairpin glycosidases"/>
    <property type="match status" value="1"/>
</dbReference>
<dbReference type="InterPro" id="IPR008928">
    <property type="entry name" value="6-hairpin_glycosidase_sf"/>
</dbReference>
<dbReference type="Gene3D" id="2.60.420.10">
    <property type="entry name" value="Maltose phosphorylase, domain 3"/>
    <property type="match status" value="1"/>
</dbReference>
<dbReference type="AlphaFoldDB" id="A0A2Z4GAV3"/>
<evidence type="ECO:0000313" key="7">
    <source>
        <dbReference type="Proteomes" id="UP000249873"/>
    </source>
</evidence>
<dbReference type="InterPro" id="IPR012341">
    <property type="entry name" value="6hp_glycosidase-like_sf"/>
</dbReference>
<sequence length="801" mass="91328">MTQHLKTSTLAILLSVFGLSSSIAQYANHTLPEYPDDWNAKWISHPDIDKTAYGLLHFRNTFTLDDAPASCIIHVTGDNRYRLYVNGTEVGYGPQLADPRHWRYETIDIAPFLKSGKNIIAAEVMNWGADRSHGIISFQTGFLIQGNSDKETFLNTTDKGNWKVLKNESIKEITVHWRGGEKAIVGGFYAANPTDYIDASTYPWGWQKSAYDDSKWVKPAMIFSEPKTTTGYGHGWILQPRTTEIQTNRDEKFTKIARTDLKKLPKADRPFGQKAITVPANSTHSILVDVGYETIGYPKLDLSKGKNSEILVTYSEALYGEGNLKGNRNELEGKVIKGIHDHYTMDGGEHRVFQPIWFRAYRFVQLDITTKDEPLVINDFYNVYSASEFPLKASFQTENSDYDDIWDLCWKTMKLCAQDNLISDAYYEQMQYVGDLRPHLKAWTALTGDLTYFHSAMEQFNNSRLPDGNITSCYPLKATFVLPTYSLIWIDMLHDLMMQEGDKKRIESYLGEIQEVFDYYETLIDENGLVGESEYQMFIDWYAPKEGVKSLSNKSDKSAILTLNYAYTLHNAADILEWLGYREKAKYYRSEGTKYSTVTRNLCFDAVKGIYKDNPEADFYDQRASILAVLTNAHSPADSKKLMQKILNSETHFDSYANLFYHFYMFEAMEKTNEGNFTTALAPWKEMIAMGMSGTPEKRLEQNPRSEVHPWTAHPLHFYFSLVAGIKSTSPGFKTVEVSPNPGDLKKIKLTYPTINGNIETEFHFDNKENLTGSITLPEGVNGVLKWKEKEVALHAGLNKL</sequence>
<proteinExistence type="predicted"/>
<name>A0A2Z4GAV3_9BACT</name>
<gene>
    <name evidence="6" type="ORF">DJ013_08750</name>
</gene>
<organism evidence="6 7">
    <name type="scientific">Arcticibacterium luteifluviistationis</name>
    <dbReference type="NCBI Taxonomy" id="1784714"/>
    <lineage>
        <taxon>Bacteria</taxon>
        <taxon>Pseudomonadati</taxon>
        <taxon>Bacteroidota</taxon>
        <taxon>Cytophagia</taxon>
        <taxon>Cytophagales</taxon>
        <taxon>Leadbetterellaceae</taxon>
        <taxon>Arcticibacterium</taxon>
    </lineage>
</organism>
<dbReference type="GO" id="GO:0005975">
    <property type="term" value="P:carbohydrate metabolic process"/>
    <property type="evidence" value="ECO:0007669"/>
    <property type="project" value="InterPro"/>
</dbReference>
<dbReference type="PANTHER" id="PTHR34987:SF2">
    <property type="entry name" value="B, PUTATIVE (AFU_ORTHOLOGUE AFUA_7G05040)-RELATED"/>
    <property type="match status" value="1"/>
</dbReference>
<dbReference type="EMBL" id="CP029480">
    <property type="protein sequence ID" value="AWV98251.1"/>
    <property type="molecule type" value="Genomic_DNA"/>
</dbReference>
<evidence type="ECO:0000259" key="3">
    <source>
        <dbReference type="Pfam" id="PF08531"/>
    </source>
</evidence>
<dbReference type="Gene3D" id="1.50.10.10">
    <property type="match status" value="1"/>
</dbReference>
<feature type="domain" description="Alpha-L-rhamnosidase C-terminal" evidence="5">
    <location>
        <begin position="725"/>
        <end position="786"/>
    </location>
</feature>
<evidence type="ECO:0000259" key="2">
    <source>
        <dbReference type="Pfam" id="PF05592"/>
    </source>
</evidence>
<dbReference type="SUPFAM" id="SSF49785">
    <property type="entry name" value="Galactose-binding domain-like"/>
    <property type="match status" value="1"/>
</dbReference>
<feature type="chain" id="PRO_5016329949" evidence="1">
    <location>
        <begin position="27"/>
        <end position="801"/>
    </location>
</feature>
<feature type="domain" description="Alpha-L-rhamnosidase concanavalin-like" evidence="2">
    <location>
        <begin position="284"/>
        <end position="371"/>
    </location>
</feature>
<dbReference type="Pfam" id="PF17389">
    <property type="entry name" value="Bac_rhamnosid6H"/>
    <property type="match status" value="1"/>
</dbReference>
<evidence type="ECO:0000259" key="4">
    <source>
        <dbReference type="Pfam" id="PF17389"/>
    </source>
</evidence>